<feature type="transmembrane region" description="Helical" evidence="7">
    <location>
        <begin position="28"/>
        <end position="54"/>
    </location>
</feature>
<keyword evidence="5" id="KW-0862">Zinc</keyword>
<evidence type="ECO:0000256" key="3">
    <source>
        <dbReference type="ARBA" id="ARBA00022723"/>
    </source>
</evidence>
<reference evidence="10 11" key="2">
    <citation type="submission" date="2019-03" db="EMBL/GenBank/DDBJ databases">
        <title>Draft Genome Sequences of Six Type Strains of the Genus Massilia.</title>
        <authorList>
            <person name="Miess H."/>
            <person name="Frediansyhah A."/>
            <person name="Gross H."/>
        </authorList>
    </citation>
    <scope>NUCLEOTIDE SEQUENCE [LARGE SCALE GENOMIC DNA]</scope>
    <source>
        <strain evidence="10 11">DSM 17505</strain>
    </source>
</reference>
<sequence>MNQQQYVALIERLERAARAHPGRFRARVVLAGLAVYAVEAIVLLALAGSAAVLLRWAGAPLVSSEPWRSVLGAALGAAVALLLKWLAWPRVPAPQGRHLTRAEAPALFDALDRMRVRLKGPVIHRVVVDARYTAAIAQRPALGGLWGPRTNTLMLGLPYLLGVPTREMLATIAHEYGHLRGHLRAGAAPLDAWVYRQRRLVGTLHEQIQDRSARGVPHRLFVALLERVLPYYNACTFVLARRNEYEADAVATGLVGAAANAQGLVRDALQMRWMYETFWPTLLRHADRAVRPPFMPYAAMRTAFRAGHEQWSRPDRLEAALAQRSGPHDTHPCLRERLAAVGVAATLPRPVERTAADVLLGVATTRQLIAEFDAQWWRREGRRWEERYRQSRQSRQRLQALQACDMTTLPVAQLEELALLTTEFDTPQAARPVLERLLAQPGGPHAQAAFHYGRLLLDADDVQGLRYLQVAASADRALAQPAAMQGHQFLLRTQDEQAARRWTELVLPPA</sequence>
<proteinExistence type="predicted"/>
<keyword evidence="6" id="KW-0482">Metalloprotease</keyword>
<keyword evidence="2" id="KW-0645">Protease</keyword>
<keyword evidence="7" id="KW-1133">Transmembrane helix</keyword>
<dbReference type="GO" id="GO:0046872">
    <property type="term" value="F:metal ion binding"/>
    <property type="evidence" value="ECO:0007669"/>
    <property type="project" value="UniProtKB-KW"/>
</dbReference>
<accession>A0A4P7BAQ6</accession>
<dbReference type="GO" id="GO:0004222">
    <property type="term" value="F:metalloendopeptidase activity"/>
    <property type="evidence" value="ECO:0007669"/>
    <property type="project" value="InterPro"/>
</dbReference>
<dbReference type="CDD" id="cd07328">
    <property type="entry name" value="M48_Ste24p_like"/>
    <property type="match status" value="1"/>
</dbReference>
<keyword evidence="7" id="KW-0472">Membrane</keyword>
<reference evidence="9" key="3">
    <citation type="submission" date="2022-12" db="EMBL/GenBank/DDBJ databases">
        <authorList>
            <person name="Sun Q."/>
            <person name="Kim S."/>
        </authorList>
    </citation>
    <scope>NUCLEOTIDE SEQUENCE</scope>
    <source>
        <strain evidence="9">KCTC 12344</strain>
    </source>
</reference>
<dbReference type="Proteomes" id="UP000294359">
    <property type="component" value="Chromosome"/>
</dbReference>
<dbReference type="AlphaFoldDB" id="A0A4P7BAQ6"/>
<keyword evidence="7" id="KW-0812">Transmembrane</keyword>
<evidence type="ECO:0000256" key="7">
    <source>
        <dbReference type="SAM" id="Phobius"/>
    </source>
</evidence>
<keyword evidence="3" id="KW-0479">Metal-binding</keyword>
<gene>
    <name evidence="10" type="ORF">E1742_02135</name>
    <name evidence="9" type="ORF">GCM10007388_49720</name>
</gene>
<dbReference type="EMBL" id="BMWW01000014">
    <property type="protein sequence ID" value="GGZ10267.1"/>
    <property type="molecule type" value="Genomic_DNA"/>
</dbReference>
<organism evidence="9 12">
    <name type="scientific">Pseudoduganella plicata</name>
    <dbReference type="NCBI Taxonomy" id="321984"/>
    <lineage>
        <taxon>Bacteria</taxon>
        <taxon>Pseudomonadati</taxon>
        <taxon>Pseudomonadota</taxon>
        <taxon>Betaproteobacteria</taxon>
        <taxon>Burkholderiales</taxon>
        <taxon>Oxalobacteraceae</taxon>
        <taxon>Telluria group</taxon>
        <taxon>Pseudoduganella</taxon>
    </lineage>
</organism>
<keyword evidence="11" id="KW-1185">Reference proteome</keyword>
<name>A0A4P7BAQ6_9BURK</name>
<evidence type="ECO:0000259" key="8">
    <source>
        <dbReference type="Pfam" id="PF01435"/>
    </source>
</evidence>
<evidence type="ECO:0000313" key="9">
    <source>
        <dbReference type="EMBL" id="GGZ10267.1"/>
    </source>
</evidence>
<evidence type="ECO:0000313" key="10">
    <source>
        <dbReference type="EMBL" id="QBQ35103.1"/>
    </source>
</evidence>
<evidence type="ECO:0000256" key="5">
    <source>
        <dbReference type="ARBA" id="ARBA00022833"/>
    </source>
</evidence>
<feature type="domain" description="Peptidase M48" evidence="8">
    <location>
        <begin position="165"/>
        <end position="341"/>
    </location>
</feature>
<keyword evidence="4" id="KW-0378">Hydrolase</keyword>
<evidence type="ECO:0000256" key="1">
    <source>
        <dbReference type="ARBA" id="ARBA00001947"/>
    </source>
</evidence>
<dbReference type="Pfam" id="PF01435">
    <property type="entry name" value="Peptidase_M48"/>
    <property type="match status" value="1"/>
</dbReference>
<comment type="cofactor">
    <cofactor evidence="1">
        <name>Zn(2+)</name>
        <dbReference type="ChEBI" id="CHEBI:29105"/>
    </cofactor>
</comment>
<dbReference type="Proteomes" id="UP000619512">
    <property type="component" value="Unassembled WGS sequence"/>
</dbReference>
<evidence type="ECO:0000256" key="2">
    <source>
        <dbReference type="ARBA" id="ARBA00022670"/>
    </source>
</evidence>
<dbReference type="GO" id="GO:0006508">
    <property type="term" value="P:proteolysis"/>
    <property type="evidence" value="ECO:0007669"/>
    <property type="project" value="UniProtKB-KW"/>
</dbReference>
<evidence type="ECO:0000256" key="6">
    <source>
        <dbReference type="ARBA" id="ARBA00023049"/>
    </source>
</evidence>
<protein>
    <recommendedName>
        <fullName evidence="8">Peptidase M48 domain-containing protein</fullName>
    </recommendedName>
</protein>
<reference evidence="9" key="1">
    <citation type="journal article" date="2014" name="Int. J. Syst. Evol. Microbiol.">
        <title>Complete genome sequence of Corynebacterium casei LMG S-19264T (=DSM 44701T), isolated from a smear-ripened cheese.</title>
        <authorList>
            <consortium name="US DOE Joint Genome Institute (JGI-PGF)"/>
            <person name="Walter F."/>
            <person name="Albersmeier A."/>
            <person name="Kalinowski J."/>
            <person name="Ruckert C."/>
        </authorList>
    </citation>
    <scope>NUCLEOTIDE SEQUENCE</scope>
    <source>
        <strain evidence="9">KCTC 12344</strain>
    </source>
</reference>
<evidence type="ECO:0000313" key="12">
    <source>
        <dbReference type="Proteomes" id="UP000619512"/>
    </source>
</evidence>
<dbReference type="RefSeq" id="WP_134383300.1">
    <property type="nucleotide sequence ID" value="NZ_BMWW01000014.1"/>
</dbReference>
<evidence type="ECO:0000256" key="4">
    <source>
        <dbReference type="ARBA" id="ARBA00022801"/>
    </source>
</evidence>
<dbReference type="EMBL" id="CP038026">
    <property type="protein sequence ID" value="QBQ35103.1"/>
    <property type="molecule type" value="Genomic_DNA"/>
</dbReference>
<dbReference type="OrthoDB" id="9789270at2"/>
<dbReference type="InterPro" id="IPR001915">
    <property type="entry name" value="Peptidase_M48"/>
</dbReference>
<evidence type="ECO:0000313" key="11">
    <source>
        <dbReference type="Proteomes" id="UP000294359"/>
    </source>
</evidence>